<sequence length="213" mass="24552">MLSRNLWILLSHEWQACISRTHKLRKIFVSVEGIYYQAEVEGQKITWLAPHGLQQVLPDDDVVYDVLLNFLEFYEGIACVFGFIQEKLQLLLNFMHCQDTLILTIELLSKLRKLNEMNLNSRLAQLQHQLPSIEPGALMQLVKGAADENEEDEDTKECKKLLKNMKFFSSREVPRESLLFVIPAFGGVVSWKREGAPFEKADLIKLAINYSII</sequence>
<accession>A0ACC1A2L3</accession>
<dbReference type="EMBL" id="CM047908">
    <property type="protein sequence ID" value="KAJ0081272.1"/>
    <property type="molecule type" value="Genomic_DNA"/>
</dbReference>
<protein>
    <submittedName>
        <fullName evidence="1">Uncharacterized protein</fullName>
    </submittedName>
</protein>
<comment type="caution">
    <text evidence="1">The sequence shown here is derived from an EMBL/GenBank/DDBJ whole genome shotgun (WGS) entry which is preliminary data.</text>
</comment>
<name>A0ACC1A2L3_9ROSI</name>
<evidence type="ECO:0000313" key="1">
    <source>
        <dbReference type="EMBL" id="KAJ0081272.1"/>
    </source>
</evidence>
<proteinExistence type="predicted"/>
<gene>
    <name evidence="1" type="ORF">Patl1_11853</name>
</gene>
<dbReference type="Proteomes" id="UP001164250">
    <property type="component" value="Chromosome 12"/>
</dbReference>
<evidence type="ECO:0000313" key="2">
    <source>
        <dbReference type="Proteomes" id="UP001164250"/>
    </source>
</evidence>
<organism evidence="1 2">
    <name type="scientific">Pistacia atlantica</name>
    <dbReference type="NCBI Taxonomy" id="434234"/>
    <lineage>
        <taxon>Eukaryota</taxon>
        <taxon>Viridiplantae</taxon>
        <taxon>Streptophyta</taxon>
        <taxon>Embryophyta</taxon>
        <taxon>Tracheophyta</taxon>
        <taxon>Spermatophyta</taxon>
        <taxon>Magnoliopsida</taxon>
        <taxon>eudicotyledons</taxon>
        <taxon>Gunneridae</taxon>
        <taxon>Pentapetalae</taxon>
        <taxon>rosids</taxon>
        <taxon>malvids</taxon>
        <taxon>Sapindales</taxon>
        <taxon>Anacardiaceae</taxon>
        <taxon>Pistacia</taxon>
    </lineage>
</organism>
<keyword evidence="2" id="KW-1185">Reference proteome</keyword>
<reference evidence="2" key="1">
    <citation type="journal article" date="2023" name="G3 (Bethesda)">
        <title>Genome assembly and association tests identify interacting loci associated with vigor, precocity, and sex in interspecific pistachio rootstocks.</title>
        <authorList>
            <person name="Palmer W."/>
            <person name="Jacygrad E."/>
            <person name="Sagayaradj S."/>
            <person name="Cavanaugh K."/>
            <person name="Han R."/>
            <person name="Bertier L."/>
            <person name="Beede B."/>
            <person name="Kafkas S."/>
            <person name="Golino D."/>
            <person name="Preece J."/>
            <person name="Michelmore R."/>
        </authorList>
    </citation>
    <scope>NUCLEOTIDE SEQUENCE [LARGE SCALE GENOMIC DNA]</scope>
</reference>